<dbReference type="EMBL" id="JACIGY010000018">
    <property type="protein sequence ID" value="MBB4415008.1"/>
    <property type="molecule type" value="Genomic_DNA"/>
</dbReference>
<evidence type="ECO:0000256" key="1">
    <source>
        <dbReference type="SAM" id="Phobius"/>
    </source>
</evidence>
<dbReference type="Proteomes" id="UP000524535">
    <property type="component" value="Unassembled WGS sequence"/>
</dbReference>
<name>A0A7W6TKE1_9HYPH</name>
<dbReference type="Proteomes" id="UP000520770">
    <property type="component" value="Unassembled WGS sequence"/>
</dbReference>
<organism evidence="3 6">
    <name type="scientific">Aliirhizobium cellulosilyticum</name>
    <dbReference type="NCBI Taxonomy" id="393664"/>
    <lineage>
        <taxon>Bacteria</taxon>
        <taxon>Pseudomonadati</taxon>
        <taxon>Pseudomonadota</taxon>
        <taxon>Alphaproteobacteria</taxon>
        <taxon>Hyphomicrobiales</taxon>
        <taxon>Rhizobiaceae</taxon>
        <taxon>Aliirhizobium</taxon>
    </lineage>
</organism>
<keyword evidence="1" id="KW-1133">Transmembrane helix</keyword>
<feature type="transmembrane region" description="Helical" evidence="1">
    <location>
        <begin position="53"/>
        <end position="73"/>
    </location>
</feature>
<keyword evidence="1" id="KW-0812">Transmembrane</keyword>
<protein>
    <submittedName>
        <fullName evidence="3">Uncharacterized protein</fullName>
    </submittedName>
</protein>
<keyword evidence="1" id="KW-0472">Membrane</keyword>
<evidence type="ECO:0000313" key="6">
    <source>
        <dbReference type="Proteomes" id="UP000524535"/>
    </source>
</evidence>
<evidence type="ECO:0000313" key="7">
    <source>
        <dbReference type="Proteomes" id="UP000576087"/>
    </source>
</evidence>
<accession>A0A7W6TKE1</accession>
<evidence type="ECO:0000313" key="3">
    <source>
        <dbReference type="EMBL" id="MBB4415008.1"/>
    </source>
</evidence>
<evidence type="ECO:0000313" key="5">
    <source>
        <dbReference type="Proteomes" id="UP000520770"/>
    </source>
</evidence>
<proteinExistence type="predicted"/>
<keyword evidence="6" id="KW-1185">Reference proteome</keyword>
<dbReference type="EMBL" id="JACIHM010000018">
    <property type="protein sequence ID" value="MBB4449581.1"/>
    <property type="molecule type" value="Genomic_DNA"/>
</dbReference>
<gene>
    <name evidence="3" type="ORF">GGE31_005556</name>
    <name evidence="2" type="ORF">GGE33_005438</name>
    <name evidence="4" type="ORF">GGE35_005438</name>
</gene>
<dbReference type="EMBL" id="JACIGW010000015">
    <property type="protein sequence ID" value="MBB4351655.1"/>
    <property type="molecule type" value="Genomic_DNA"/>
</dbReference>
<evidence type="ECO:0000313" key="4">
    <source>
        <dbReference type="EMBL" id="MBB4449581.1"/>
    </source>
</evidence>
<dbReference type="Proteomes" id="UP000576087">
    <property type="component" value="Unassembled WGS sequence"/>
</dbReference>
<evidence type="ECO:0000313" key="2">
    <source>
        <dbReference type="EMBL" id="MBB4351655.1"/>
    </source>
</evidence>
<dbReference type="AlphaFoldDB" id="A0A7W6TKE1"/>
<reference evidence="5 6" key="1">
    <citation type="submission" date="2020-08" db="EMBL/GenBank/DDBJ databases">
        <title>Genomic Encyclopedia of Type Strains, Phase IV (KMG-V): Genome sequencing to study the core and pangenomes of soil and plant-associated prokaryotes.</title>
        <authorList>
            <person name="Whitman W."/>
        </authorList>
    </citation>
    <scope>NUCLEOTIDE SEQUENCE [LARGE SCALE GENOMIC DNA]</scope>
    <source>
        <strain evidence="3 6">SEMIA 444</strain>
        <strain evidence="2 5">SEMIA 448</strain>
        <strain evidence="4 7">SEMIA 452</strain>
    </source>
</reference>
<dbReference type="RefSeq" id="WP_183830265.1">
    <property type="nucleotide sequence ID" value="NZ_JACIGW010000015.1"/>
</dbReference>
<sequence length="126" mass="13798">MSLLEPSHDARTQSSVISVTPLHIQLRLWRISDPVDFIGTITMLKHIRIRTKILLSIGVLALISLCGVSYLTYKFDEASLAYNEFLNTEAKAALLSARASSGVNGAAVRLGRWSCPLKTGQDQLSV</sequence>
<comment type="caution">
    <text evidence="3">The sequence shown here is derived from an EMBL/GenBank/DDBJ whole genome shotgun (WGS) entry which is preliminary data.</text>
</comment>